<evidence type="ECO:0000259" key="4">
    <source>
        <dbReference type="Pfam" id="PF11967"/>
    </source>
</evidence>
<dbReference type="InterPro" id="IPR003717">
    <property type="entry name" value="RecO"/>
</dbReference>
<gene>
    <name evidence="5" type="ORF">A3D06_01190</name>
</gene>
<dbReference type="GO" id="GO:0006302">
    <property type="term" value="P:double-strand break repair"/>
    <property type="evidence" value="ECO:0007669"/>
    <property type="project" value="TreeGrafter"/>
</dbReference>
<protein>
    <submittedName>
        <fullName evidence="5">DNA repair protein RecO</fullName>
    </submittedName>
</protein>
<dbReference type="Gene3D" id="2.40.50.140">
    <property type="entry name" value="Nucleic acid-binding proteins"/>
    <property type="match status" value="1"/>
</dbReference>
<evidence type="ECO:0000256" key="1">
    <source>
        <dbReference type="ARBA" id="ARBA00022763"/>
    </source>
</evidence>
<dbReference type="SUPFAM" id="SSF50249">
    <property type="entry name" value="Nucleic acid-binding proteins"/>
    <property type="match status" value="1"/>
</dbReference>
<proteinExistence type="predicted"/>
<dbReference type="PANTHER" id="PTHR33991:SF1">
    <property type="entry name" value="DNA REPAIR PROTEIN RECO"/>
    <property type="match status" value="1"/>
</dbReference>
<dbReference type="AlphaFoldDB" id="A0A1F7HE20"/>
<keyword evidence="3" id="KW-0234">DNA repair</keyword>
<dbReference type="GO" id="GO:0043590">
    <property type="term" value="C:bacterial nucleoid"/>
    <property type="evidence" value="ECO:0007669"/>
    <property type="project" value="TreeGrafter"/>
</dbReference>
<evidence type="ECO:0000313" key="6">
    <source>
        <dbReference type="Proteomes" id="UP000177027"/>
    </source>
</evidence>
<sequence>MSSATHDRDQGIILKKRSLLNNIVRITIFSEHHGKIVLSAYGIKKINSRRLSHLETGNFLKFSFQEKDSFFSLRETETMYGYSKIKSSPEKLHTMYLIFFILNRVLPEMEPEEATFSLTKNFLKKLNNKEVNQHEIDECIINIFTLAGFIDESRTFDGVDSLDLAEKILGERIKLS</sequence>
<dbReference type="InterPro" id="IPR022572">
    <property type="entry name" value="DNA_rep/recomb_RecO_N"/>
</dbReference>
<dbReference type="GO" id="GO:0006310">
    <property type="term" value="P:DNA recombination"/>
    <property type="evidence" value="ECO:0007669"/>
    <property type="project" value="UniProtKB-KW"/>
</dbReference>
<dbReference type="PANTHER" id="PTHR33991">
    <property type="entry name" value="DNA REPAIR PROTEIN RECO"/>
    <property type="match status" value="1"/>
</dbReference>
<feature type="domain" description="DNA replication/recombination mediator RecO N-terminal" evidence="4">
    <location>
        <begin position="8"/>
        <end position="80"/>
    </location>
</feature>
<dbReference type="Proteomes" id="UP000177027">
    <property type="component" value="Unassembled WGS sequence"/>
</dbReference>
<accession>A0A1F7HE20</accession>
<dbReference type="InterPro" id="IPR012340">
    <property type="entry name" value="NA-bd_OB-fold"/>
</dbReference>
<keyword evidence="1" id="KW-0227">DNA damage</keyword>
<keyword evidence="2" id="KW-0233">DNA recombination</keyword>
<evidence type="ECO:0000313" key="5">
    <source>
        <dbReference type="EMBL" id="OGK29275.1"/>
    </source>
</evidence>
<dbReference type="Pfam" id="PF11967">
    <property type="entry name" value="RecO_N"/>
    <property type="match status" value="1"/>
</dbReference>
<dbReference type="NCBIfam" id="TIGR00613">
    <property type="entry name" value="reco"/>
    <property type="match status" value="1"/>
</dbReference>
<organism evidence="5 6">
    <name type="scientific">Candidatus Roizmanbacteria bacterium RIFCSPHIGHO2_02_FULL_40_9</name>
    <dbReference type="NCBI Taxonomy" id="1802042"/>
    <lineage>
        <taxon>Bacteria</taxon>
        <taxon>Candidatus Roizmaniibacteriota</taxon>
    </lineage>
</organism>
<evidence type="ECO:0000256" key="2">
    <source>
        <dbReference type="ARBA" id="ARBA00023172"/>
    </source>
</evidence>
<name>A0A1F7HE20_9BACT</name>
<reference evidence="5 6" key="1">
    <citation type="journal article" date="2016" name="Nat. Commun.">
        <title>Thousands of microbial genomes shed light on interconnected biogeochemical processes in an aquifer system.</title>
        <authorList>
            <person name="Anantharaman K."/>
            <person name="Brown C.T."/>
            <person name="Hug L.A."/>
            <person name="Sharon I."/>
            <person name="Castelle C.J."/>
            <person name="Probst A.J."/>
            <person name="Thomas B.C."/>
            <person name="Singh A."/>
            <person name="Wilkins M.J."/>
            <person name="Karaoz U."/>
            <person name="Brodie E.L."/>
            <person name="Williams K.H."/>
            <person name="Hubbard S.S."/>
            <person name="Banfield J.F."/>
        </authorList>
    </citation>
    <scope>NUCLEOTIDE SEQUENCE [LARGE SCALE GENOMIC DNA]</scope>
</reference>
<dbReference type="EMBL" id="MFZS01000008">
    <property type="protein sequence ID" value="OGK29275.1"/>
    <property type="molecule type" value="Genomic_DNA"/>
</dbReference>
<comment type="caution">
    <text evidence="5">The sequence shown here is derived from an EMBL/GenBank/DDBJ whole genome shotgun (WGS) entry which is preliminary data.</text>
</comment>
<evidence type="ECO:0000256" key="3">
    <source>
        <dbReference type="ARBA" id="ARBA00023204"/>
    </source>
</evidence>